<keyword evidence="1" id="KW-0472">Membrane</keyword>
<dbReference type="AlphaFoldDB" id="A0A517SEA5"/>
<feature type="transmembrane region" description="Helical" evidence="1">
    <location>
        <begin position="17"/>
        <end position="37"/>
    </location>
</feature>
<feature type="transmembrane region" description="Helical" evidence="1">
    <location>
        <begin position="91"/>
        <end position="109"/>
    </location>
</feature>
<dbReference type="OrthoDB" id="270162at2"/>
<dbReference type="PANTHER" id="PTHR37314">
    <property type="entry name" value="SLR0142 PROTEIN"/>
    <property type="match status" value="1"/>
</dbReference>
<evidence type="ECO:0000313" key="3">
    <source>
        <dbReference type="Proteomes" id="UP000315700"/>
    </source>
</evidence>
<dbReference type="RefSeq" id="WP_145030310.1">
    <property type="nucleotide sequence ID" value="NZ_CP036271.1"/>
</dbReference>
<evidence type="ECO:0000256" key="1">
    <source>
        <dbReference type="SAM" id="Phobius"/>
    </source>
</evidence>
<proteinExistence type="predicted"/>
<keyword evidence="1" id="KW-1133">Transmembrane helix</keyword>
<feature type="transmembrane region" description="Helical" evidence="1">
    <location>
        <begin position="57"/>
        <end position="79"/>
    </location>
</feature>
<dbReference type="InterPro" id="IPR010699">
    <property type="entry name" value="DUF1275"/>
</dbReference>
<feature type="transmembrane region" description="Helical" evidence="1">
    <location>
        <begin position="129"/>
        <end position="153"/>
    </location>
</feature>
<feature type="transmembrane region" description="Helical" evidence="1">
    <location>
        <begin position="187"/>
        <end position="207"/>
    </location>
</feature>
<dbReference type="PANTHER" id="PTHR37314:SF4">
    <property type="entry name" value="UPF0700 TRANSMEMBRANE PROTEIN YOAK"/>
    <property type="match status" value="1"/>
</dbReference>
<accession>A0A517SEA5</accession>
<protein>
    <recommendedName>
        <fullName evidence="4">DUF1275 domain-containing protein</fullName>
    </recommendedName>
</protein>
<dbReference type="Proteomes" id="UP000315700">
    <property type="component" value="Chromosome"/>
</dbReference>
<reference evidence="2 3" key="1">
    <citation type="submission" date="2019-02" db="EMBL/GenBank/DDBJ databases">
        <title>Deep-cultivation of Planctomycetes and their phenomic and genomic characterization uncovers novel biology.</title>
        <authorList>
            <person name="Wiegand S."/>
            <person name="Jogler M."/>
            <person name="Boedeker C."/>
            <person name="Pinto D."/>
            <person name="Vollmers J."/>
            <person name="Rivas-Marin E."/>
            <person name="Kohn T."/>
            <person name="Peeters S.H."/>
            <person name="Heuer A."/>
            <person name="Rast P."/>
            <person name="Oberbeckmann S."/>
            <person name="Bunk B."/>
            <person name="Jeske O."/>
            <person name="Meyerdierks A."/>
            <person name="Storesund J.E."/>
            <person name="Kallscheuer N."/>
            <person name="Luecker S."/>
            <person name="Lage O.M."/>
            <person name="Pohl T."/>
            <person name="Merkel B.J."/>
            <person name="Hornburger P."/>
            <person name="Mueller R.-W."/>
            <person name="Bruemmer F."/>
            <person name="Labrenz M."/>
            <person name="Spormann A.M."/>
            <person name="Op den Camp H."/>
            <person name="Overmann J."/>
            <person name="Amann R."/>
            <person name="Jetten M.S.M."/>
            <person name="Mascher T."/>
            <person name="Medema M.H."/>
            <person name="Devos D.P."/>
            <person name="Kaster A.-K."/>
            <person name="Ovreas L."/>
            <person name="Rohde M."/>
            <person name="Galperin M.Y."/>
            <person name="Jogler C."/>
        </authorList>
    </citation>
    <scope>NUCLEOTIDE SEQUENCE [LARGE SCALE GENOMIC DNA]</scope>
    <source>
        <strain evidence="2 3">Pan44</strain>
    </source>
</reference>
<gene>
    <name evidence="2" type="ORF">Pan44_24870</name>
</gene>
<keyword evidence="3" id="KW-1185">Reference proteome</keyword>
<feature type="transmembrane region" description="Helical" evidence="1">
    <location>
        <begin position="213"/>
        <end position="234"/>
    </location>
</feature>
<name>A0A517SEA5_9PLAN</name>
<organism evidence="2 3">
    <name type="scientific">Caulifigura coniformis</name>
    <dbReference type="NCBI Taxonomy" id="2527983"/>
    <lineage>
        <taxon>Bacteria</taxon>
        <taxon>Pseudomonadati</taxon>
        <taxon>Planctomycetota</taxon>
        <taxon>Planctomycetia</taxon>
        <taxon>Planctomycetales</taxon>
        <taxon>Planctomycetaceae</taxon>
        <taxon>Caulifigura</taxon>
    </lineage>
</organism>
<evidence type="ECO:0000313" key="2">
    <source>
        <dbReference type="EMBL" id="QDT54454.1"/>
    </source>
</evidence>
<sequence>MVTTLHTPETIYAPRHLVSWMLLAAAAGAVNGFAFMTCEQFVTHLSGLFTEIGRAGVVLDSAAIVASFIGGAFASVLVIHAHPKRGDQPRWATPLIIVAMLLIAIAVAGQAGMFGQFGGSSDLADPPVALLSLLAFAMGLQNAAVASTTGLAVRTTHLTGPATDLGISLGTAMLENGKERRSALRGAGLRAAKIMGFATGAGLSVPISLQFHYLALFVPAVFVMTSTALSYNVATSPSAEAIPTSRSPGFALQGSMFRRSK</sequence>
<dbReference type="EMBL" id="CP036271">
    <property type="protein sequence ID" value="QDT54454.1"/>
    <property type="molecule type" value="Genomic_DNA"/>
</dbReference>
<dbReference type="InParanoid" id="A0A517SEA5"/>
<dbReference type="Pfam" id="PF06912">
    <property type="entry name" value="DUF1275"/>
    <property type="match status" value="1"/>
</dbReference>
<keyword evidence="1" id="KW-0812">Transmembrane</keyword>
<dbReference type="KEGG" id="ccos:Pan44_24870"/>
<evidence type="ECO:0008006" key="4">
    <source>
        <dbReference type="Google" id="ProtNLM"/>
    </source>
</evidence>